<keyword evidence="15" id="KW-0812">Transmembrane</keyword>
<evidence type="ECO:0000259" key="17">
    <source>
        <dbReference type="Pfam" id="PF00912"/>
    </source>
</evidence>
<dbReference type="NCBIfam" id="TIGR02074">
    <property type="entry name" value="PBP_1a_fam"/>
    <property type="match status" value="1"/>
</dbReference>
<comment type="subcellular location">
    <subcellularLocation>
        <location evidence="1">Cell membrane</location>
    </subcellularLocation>
</comment>
<dbReference type="InterPro" id="IPR023346">
    <property type="entry name" value="Lysozyme-like_dom_sf"/>
</dbReference>
<evidence type="ECO:0000256" key="7">
    <source>
        <dbReference type="ARBA" id="ARBA00022801"/>
    </source>
</evidence>
<evidence type="ECO:0000256" key="8">
    <source>
        <dbReference type="ARBA" id="ARBA00022960"/>
    </source>
</evidence>
<dbReference type="Gene3D" id="3.40.710.10">
    <property type="entry name" value="DD-peptidase/beta-lactamase superfamily"/>
    <property type="match status" value="1"/>
</dbReference>
<evidence type="ECO:0000256" key="3">
    <source>
        <dbReference type="ARBA" id="ARBA00022645"/>
    </source>
</evidence>
<keyword evidence="5" id="KW-0328">Glycosyltransferase</keyword>
<feature type="domain" description="Glycosyl transferase family 51" evidence="17">
    <location>
        <begin position="62"/>
        <end position="236"/>
    </location>
</feature>
<evidence type="ECO:0000256" key="15">
    <source>
        <dbReference type="SAM" id="Phobius"/>
    </source>
</evidence>
<keyword evidence="19" id="KW-1185">Reference proteome</keyword>
<evidence type="ECO:0000256" key="11">
    <source>
        <dbReference type="ARBA" id="ARBA00023268"/>
    </source>
</evidence>
<dbReference type="SUPFAM" id="SSF53955">
    <property type="entry name" value="Lysozyme-like"/>
    <property type="match status" value="1"/>
</dbReference>
<dbReference type="InterPro" id="IPR001264">
    <property type="entry name" value="Glyco_trans_51"/>
</dbReference>
<keyword evidence="11" id="KW-0511">Multifunctional enzyme</keyword>
<evidence type="ECO:0000256" key="2">
    <source>
        <dbReference type="ARBA" id="ARBA00022475"/>
    </source>
</evidence>
<keyword evidence="6" id="KW-0808">Transferase</keyword>
<keyword evidence="15" id="KW-1133">Transmembrane helix</keyword>
<proteinExistence type="predicted"/>
<keyword evidence="4" id="KW-0645">Protease</keyword>
<evidence type="ECO:0000256" key="14">
    <source>
        <dbReference type="ARBA" id="ARBA00049902"/>
    </source>
</evidence>
<keyword evidence="2" id="KW-1003">Cell membrane</keyword>
<evidence type="ECO:0000259" key="16">
    <source>
        <dbReference type="Pfam" id="PF00905"/>
    </source>
</evidence>
<accession>A0ABS2SYJ6</accession>
<dbReference type="Proteomes" id="UP001179280">
    <property type="component" value="Unassembled WGS sequence"/>
</dbReference>
<evidence type="ECO:0000313" key="18">
    <source>
        <dbReference type="EMBL" id="MBM7840607.1"/>
    </source>
</evidence>
<comment type="caution">
    <text evidence="18">The sequence shown here is derived from an EMBL/GenBank/DDBJ whole genome shotgun (WGS) entry which is preliminary data.</text>
</comment>
<dbReference type="Gene3D" id="1.10.3810.10">
    <property type="entry name" value="Biosynthetic peptidoglycan transglycosylase-like"/>
    <property type="match status" value="1"/>
</dbReference>
<feature type="domain" description="Penicillin-binding protein transpeptidase" evidence="16">
    <location>
        <begin position="327"/>
        <end position="601"/>
    </location>
</feature>
<keyword evidence="9" id="KW-0573">Peptidoglycan synthesis</keyword>
<dbReference type="InterPro" id="IPR012338">
    <property type="entry name" value="Beta-lactam/transpept-like"/>
</dbReference>
<evidence type="ECO:0000313" key="19">
    <source>
        <dbReference type="Proteomes" id="UP001179280"/>
    </source>
</evidence>
<evidence type="ECO:0000256" key="13">
    <source>
        <dbReference type="ARBA" id="ARBA00034000"/>
    </source>
</evidence>
<comment type="catalytic activity">
    <reaction evidence="14">
        <text>[GlcNAc-(1-&gt;4)-Mur2Ac(oyl-L-Ala-gamma-D-Glu-L-Lys-D-Ala-D-Ala)](n)-di-trans,octa-cis-undecaprenyl diphosphate + beta-D-GlcNAc-(1-&gt;4)-Mur2Ac(oyl-L-Ala-gamma-D-Glu-L-Lys-D-Ala-D-Ala)-di-trans,octa-cis-undecaprenyl diphosphate = [GlcNAc-(1-&gt;4)-Mur2Ac(oyl-L-Ala-gamma-D-Glu-L-Lys-D-Ala-D-Ala)](n+1)-di-trans,octa-cis-undecaprenyl diphosphate + di-trans,octa-cis-undecaprenyl diphosphate + H(+)</text>
        <dbReference type="Rhea" id="RHEA:23708"/>
        <dbReference type="Rhea" id="RHEA-COMP:9602"/>
        <dbReference type="Rhea" id="RHEA-COMP:9603"/>
        <dbReference type="ChEBI" id="CHEBI:15378"/>
        <dbReference type="ChEBI" id="CHEBI:58405"/>
        <dbReference type="ChEBI" id="CHEBI:60033"/>
        <dbReference type="ChEBI" id="CHEBI:78435"/>
        <dbReference type="EC" id="2.4.99.28"/>
    </reaction>
</comment>
<keyword evidence="12" id="KW-0961">Cell wall biogenesis/degradation</keyword>
<dbReference type="InterPro" id="IPR001460">
    <property type="entry name" value="PCN-bd_Tpept"/>
</dbReference>
<dbReference type="Pfam" id="PF00905">
    <property type="entry name" value="Transpeptidase"/>
    <property type="match status" value="1"/>
</dbReference>
<comment type="catalytic activity">
    <reaction evidence="13">
        <text>Preferential cleavage: (Ac)2-L-Lys-D-Ala-|-D-Ala. Also transpeptidation of peptidyl-alanyl moieties that are N-acyl substituents of D-alanine.</text>
        <dbReference type="EC" id="3.4.16.4"/>
    </reaction>
</comment>
<gene>
    <name evidence="18" type="ORF">JOC54_003900</name>
</gene>
<dbReference type="InterPro" id="IPR050396">
    <property type="entry name" value="Glycosyltr_51/Transpeptidase"/>
</dbReference>
<reference evidence="18" key="1">
    <citation type="submission" date="2021-01" db="EMBL/GenBank/DDBJ databases">
        <title>Genomic Encyclopedia of Type Strains, Phase IV (KMG-IV): sequencing the most valuable type-strain genomes for metagenomic binning, comparative biology and taxonomic classification.</title>
        <authorList>
            <person name="Goeker M."/>
        </authorList>
    </citation>
    <scope>NUCLEOTIDE SEQUENCE</scope>
    <source>
        <strain evidence="18">DSM 21943</strain>
    </source>
</reference>
<feature type="transmembrane region" description="Helical" evidence="15">
    <location>
        <begin position="21"/>
        <end position="39"/>
    </location>
</feature>
<evidence type="ECO:0000256" key="1">
    <source>
        <dbReference type="ARBA" id="ARBA00004236"/>
    </source>
</evidence>
<keyword evidence="8" id="KW-0133">Cell shape</keyword>
<name>A0ABS2SYJ6_9BACI</name>
<dbReference type="PANTHER" id="PTHR32282:SF11">
    <property type="entry name" value="PENICILLIN-BINDING PROTEIN 1B"/>
    <property type="match status" value="1"/>
</dbReference>
<keyword evidence="7" id="KW-0378">Hydrolase</keyword>
<evidence type="ECO:0000256" key="5">
    <source>
        <dbReference type="ARBA" id="ARBA00022676"/>
    </source>
</evidence>
<evidence type="ECO:0000256" key="4">
    <source>
        <dbReference type="ARBA" id="ARBA00022670"/>
    </source>
</evidence>
<dbReference type="SUPFAM" id="SSF56601">
    <property type="entry name" value="beta-lactamase/transpeptidase-like"/>
    <property type="match status" value="1"/>
</dbReference>
<dbReference type="InterPro" id="IPR036950">
    <property type="entry name" value="PBP_transglycosylase"/>
</dbReference>
<dbReference type="PANTHER" id="PTHR32282">
    <property type="entry name" value="BINDING PROTEIN TRANSPEPTIDASE, PUTATIVE-RELATED"/>
    <property type="match status" value="1"/>
</dbReference>
<keyword evidence="3" id="KW-0121">Carboxypeptidase</keyword>
<organism evidence="18 19">
    <name type="scientific">Shouchella xiaoxiensis</name>
    <dbReference type="NCBI Taxonomy" id="766895"/>
    <lineage>
        <taxon>Bacteria</taxon>
        <taxon>Bacillati</taxon>
        <taxon>Bacillota</taxon>
        <taxon>Bacilli</taxon>
        <taxon>Bacillales</taxon>
        <taxon>Bacillaceae</taxon>
        <taxon>Shouchella</taxon>
    </lineage>
</organism>
<evidence type="ECO:0000256" key="9">
    <source>
        <dbReference type="ARBA" id="ARBA00022984"/>
    </source>
</evidence>
<protein>
    <submittedName>
        <fullName evidence="18">1A family penicillin-binding protein</fullName>
    </submittedName>
</protein>
<sequence>MIPATRNKRKRFKRTRLLFRFILLLFMAFTLGLIVLLSYTRMQGPPPIDFALPTQYLASDGTIIGNDEDGQNRFTITLDDMAPYIPQATIAIEDRKFYSHYGFDLKRIGGAVLANIQSGNKAQGASTITQQYARNLYLSHDKTYMRKWNELLYSLRLEMNFSKDEILTGYLNTIYYGHGAYGIEAASQLFFGKSAKDVTLAEAAMLSGIPKGPSYYSPRNDLPRAKARQELILDSMASVGFITQAEADEAKKEQLAFVDQAATEAQEIAPYYQDHVKALINQQTDFDEDRIGTSGLKIETTLDPAIQAKAEELVDTHMPDSELQVGLVAIDPRNGEVKALVGGKDYEASAFNRATQAKRNPGSTLKPFLYYAALESGFTPMSTFLSEATAFSYDDGREEYAPRNFNNVYADDYITMLEAVAYSDNIYAVKTHLSIGTSELVSVGENVGLGPFTERPSLALGAQPVSIIDLTNAYSPLANGGKQIEPIFIRSVTDTNGTLVYEQKPPVRQVLHEDTAYVLTHMMQGVFEPALNSYTSVTGGSVAKQLTHPTAGKSGSTPRDSWMVGYTPQLVIGVWTGYDKDKEINQTESQVAKRIWADLMEFSMKDELKLPFKKPAGVEYATIDPHTGLLANDACPGGRQTAFLQGTAPIQSCSSPEAAEELQEEPEEKKDGFFKRFFKWFSIEDGDPSQPDVLEEDEEFELE</sequence>
<evidence type="ECO:0000256" key="12">
    <source>
        <dbReference type="ARBA" id="ARBA00023316"/>
    </source>
</evidence>
<evidence type="ECO:0000256" key="6">
    <source>
        <dbReference type="ARBA" id="ARBA00022679"/>
    </source>
</evidence>
<keyword evidence="10 15" id="KW-0472">Membrane</keyword>
<evidence type="ECO:0000256" key="10">
    <source>
        <dbReference type="ARBA" id="ARBA00023136"/>
    </source>
</evidence>
<dbReference type="EMBL" id="JAFBCV010000015">
    <property type="protein sequence ID" value="MBM7840607.1"/>
    <property type="molecule type" value="Genomic_DNA"/>
</dbReference>
<dbReference type="Pfam" id="PF00912">
    <property type="entry name" value="Transgly"/>
    <property type="match status" value="1"/>
</dbReference>